<organism evidence="2 3">
    <name type="scientific">Bionectria ochroleuca</name>
    <name type="common">Gliocladium roseum</name>
    <dbReference type="NCBI Taxonomy" id="29856"/>
    <lineage>
        <taxon>Eukaryota</taxon>
        <taxon>Fungi</taxon>
        <taxon>Dikarya</taxon>
        <taxon>Ascomycota</taxon>
        <taxon>Pezizomycotina</taxon>
        <taxon>Sordariomycetes</taxon>
        <taxon>Hypocreomycetidae</taxon>
        <taxon>Hypocreales</taxon>
        <taxon>Bionectriaceae</taxon>
        <taxon>Clonostachys</taxon>
    </lineage>
</organism>
<dbReference type="AlphaFoldDB" id="A0A8H7KFF3"/>
<name>A0A8H7KFF3_BIOOC</name>
<dbReference type="Pfam" id="PF24054">
    <property type="entry name" value="DUF7357"/>
    <property type="match status" value="1"/>
</dbReference>
<feature type="domain" description="DUF7357" evidence="1">
    <location>
        <begin position="5"/>
        <end position="128"/>
    </location>
</feature>
<evidence type="ECO:0000313" key="2">
    <source>
        <dbReference type="EMBL" id="KAF9747495.1"/>
    </source>
</evidence>
<proteinExistence type="predicted"/>
<dbReference type="EMBL" id="JADCTT010000010">
    <property type="protein sequence ID" value="KAF9747495.1"/>
    <property type="molecule type" value="Genomic_DNA"/>
</dbReference>
<dbReference type="Proteomes" id="UP000616885">
    <property type="component" value="Unassembled WGS sequence"/>
</dbReference>
<comment type="caution">
    <text evidence="2">The sequence shown here is derived from an EMBL/GenBank/DDBJ whole genome shotgun (WGS) entry which is preliminary data.</text>
</comment>
<evidence type="ECO:0000259" key="1">
    <source>
        <dbReference type="Pfam" id="PF24054"/>
    </source>
</evidence>
<dbReference type="InterPro" id="IPR055781">
    <property type="entry name" value="DUF7357"/>
</dbReference>
<sequence>MPSDIRLRLTIRRHGIPEVKLVWPCAASEDFTIAKLLSQVNDVIPLESGQWGFEDYAVELADASGDNFECLHYQRVAAVFKNDDQVLIRSLLTDDLKRRRLSGRHQISSDGKHLVDGLAFGRPWLRTPVIDLQLRFLPENELALRTRTMNSMLKRTRKKRRCEESCFWKRRNLYA</sequence>
<reference evidence="2" key="1">
    <citation type="submission" date="2020-10" db="EMBL/GenBank/DDBJ databases">
        <title>High-Quality Genome Resource of Clonostachys rosea strain S41 by Oxford Nanopore Long-Read Sequencing.</title>
        <authorList>
            <person name="Wang H."/>
        </authorList>
    </citation>
    <scope>NUCLEOTIDE SEQUENCE</scope>
    <source>
        <strain evidence="2">S41</strain>
    </source>
</reference>
<protein>
    <recommendedName>
        <fullName evidence="1">DUF7357 domain-containing protein</fullName>
    </recommendedName>
</protein>
<gene>
    <name evidence="2" type="ORF">IM811_002829</name>
</gene>
<accession>A0A8H7KFF3</accession>
<evidence type="ECO:0000313" key="3">
    <source>
        <dbReference type="Proteomes" id="UP000616885"/>
    </source>
</evidence>